<sequence>DGLTKYDINKAGFFYFKNIDGAIKFCLEKYGNNANIAVVTMGGGSYIYK</sequence>
<dbReference type="EMBL" id="BARW01019050">
    <property type="protein sequence ID" value="GAI90768.1"/>
    <property type="molecule type" value="Genomic_DNA"/>
</dbReference>
<accession>X1SCR2</accession>
<gene>
    <name evidence="1" type="ORF">S12H4_32479</name>
</gene>
<dbReference type="AlphaFoldDB" id="X1SCR2"/>
<proteinExistence type="predicted"/>
<protein>
    <submittedName>
        <fullName evidence="1">Uncharacterized protein</fullName>
    </submittedName>
</protein>
<organism evidence="1">
    <name type="scientific">marine sediment metagenome</name>
    <dbReference type="NCBI Taxonomy" id="412755"/>
    <lineage>
        <taxon>unclassified sequences</taxon>
        <taxon>metagenomes</taxon>
        <taxon>ecological metagenomes</taxon>
    </lineage>
</organism>
<evidence type="ECO:0000313" key="1">
    <source>
        <dbReference type="EMBL" id="GAI90768.1"/>
    </source>
</evidence>
<reference evidence="1" key="1">
    <citation type="journal article" date="2014" name="Front. Microbiol.">
        <title>High frequency of phylogenetically diverse reductive dehalogenase-homologous genes in deep subseafloor sedimentary metagenomes.</title>
        <authorList>
            <person name="Kawai M."/>
            <person name="Futagami T."/>
            <person name="Toyoda A."/>
            <person name="Takaki Y."/>
            <person name="Nishi S."/>
            <person name="Hori S."/>
            <person name="Arai W."/>
            <person name="Tsubouchi T."/>
            <person name="Morono Y."/>
            <person name="Uchiyama I."/>
            <person name="Ito T."/>
            <person name="Fujiyama A."/>
            <person name="Inagaki F."/>
            <person name="Takami H."/>
        </authorList>
    </citation>
    <scope>NUCLEOTIDE SEQUENCE</scope>
    <source>
        <strain evidence="1">Expedition CK06-06</strain>
    </source>
</reference>
<feature type="non-terminal residue" evidence="1">
    <location>
        <position position="1"/>
    </location>
</feature>
<comment type="caution">
    <text evidence="1">The sequence shown here is derived from an EMBL/GenBank/DDBJ whole genome shotgun (WGS) entry which is preliminary data.</text>
</comment>
<name>X1SCR2_9ZZZZ</name>